<evidence type="ECO:0000313" key="1">
    <source>
        <dbReference type="EMBL" id="CAD7237086.1"/>
    </source>
</evidence>
<protein>
    <submittedName>
        <fullName evidence="1">Uncharacterized protein</fullName>
    </submittedName>
</protein>
<accession>A0A7R8WUI5</accession>
<gene>
    <name evidence="1" type="ORF">CTOB1V02_LOCUS14901</name>
</gene>
<name>A0A7R8WUI5_9CRUS</name>
<dbReference type="GO" id="GO:1990112">
    <property type="term" value="C:RQC complex"/>
    <property type="evidence" value="ECO:0007669"/>
    <property type="project" value="TreeGrafter"/>
</dbReference>
<reference evidence="1" key="1">
    <citation type="submission" date="2020-11" db="EMBL/GenBank/DDBJ databases">
        <authorList>
            <person name="Tran Van P."/>
        </authorList>
    </citation>
    <scope>NUCLEOTIDE SEQUENCE</scope>
</reference>
<dbReference type="SUPFAM" id="SSF48452">
    <property type="entry name" value="TPR-like"/>
    <property type="match status" value="1"/>
</dbReference>
<proteinExistence type="predicted"/>
<dbReference type="PANTHER" id="PTHR22684:SF0">
    <property type="entry name" value="RIBOSOME QUALITY CONTROL COMPLEX SUBUNIT TCF25"/>
    <property type="match status" value="1"/>
</dbReference>
<feature type="non-terminal residue" evidence="1">
    <location>
        <position position="250"/>
    </location>
</feature>
<dbReference type="AlphaFoldDB" id="A0A7R8WUI5"/>
<dbReference type="OrthoDB" id="205993at2759"/>
<dbReference type="InterPro" id="IPR006994">
    <property type="entry name" value="TCF25/Rqc1"/>
</dbReference>
<dbReference type="EMBL" id="OB684599">
    <property type="protein sequence ID" value="CAD7237086.1"/>
    <property type="molecule type" value="Genomic_DNA"/>
</dbReference>
<dbReference type="InterPro" id="IPR011990">
    <property type="entry name" value="TPR-like_helical_dom_sf"/>
</dbReference>
<dbReference type="Pfam" id="PF04910">
    <property type="entry name" value="Tcf25"/>
    <property type="match status" value="1"/>
</dbReference>
<sequence>KQSDLATLLDSRRNLPVVLSGLSMVMQESSEEGHWFVFEHSQAYREAQYKFWEAVDSYNPDALFALLRLEPYHLDTLLQASEVFRMAEDYESCREMVHRALFACESAFHPRFSLTAGTSRLNYKYAVNRPFFLALFRHAMFLGQRACYRTALEVTKVTLSFDLASDPLALTLLLDHFALRADEDKWLVDFIDTFEPQRNLTLLPNMAFSRALALFKCGQKDEADRALETALRRFPGETSSRMCVCVPLLV</sequence>
<organism evidence="1">
    <name type="scientific">Cyprideis torosa</name>
    <dbReference type="NCBI Taxonomy" id="163714"/>
    <lineage>
        <taxon>Eukaryota</taxon>
        <taxon>Metazoa</taxon>
        <taxon>Ecdysozoa</taxon>
        <taxon>Arthropoda</taxon>
        <taxon>Crustacea</taxon>
        <taxon>Oligostraca</taxon>
        <taxon>Ostracoda</taxon>
        <taxon>Podocopa</taxon>
        <taxon>Podocopida</taxon>
        <taxon>Cytherocopina</taxon>
        <taxon>Cytheroidea</taxon>
        <taxon>Cytherideidae</taxon>
        <taxon>Cyprideis</taxon>
    </lineage>
</organism>
<dbReference type="PANTHER" id="PTHR22684">
    <property type="entry name" value="NULP1-RELATED"/>
    <property type="match status" value="1"/>
</dbReference>